<dbReference type="SUPFAM" id="SSF53383">
    <property type="entry name" value="PLP-dependent transferases"/>
    <property type="match status" value="1"/>
</dbReference>
<dbReference type="Gene3D" id="3.90.1150.10">
    <property type="entry name" value="Aspartate Aminotransferase, domain 1"/>
    <property type="match status" value="1"/>
</dbReference>
<reference evidence="7 8" key="1">
    <citation type="journal article" date="2005" name="DNA Res.">
        <title>Complete genome sequence of the facultative anaerobic magnetotactic bacterium Magnetospirillum sp. strain AMB-1.</title>
        <authorList>
            <person name="Matsunaga T."/>
            <person name="Okamura Y."/>
            <person name="Fukuda Y."/>
            <person name="Wahyudi A.T."/>
            <person name="Murase Y."/>
            <person name="Takeyama H."/>
        </authorList>
    </citation>
    <scope>NUCLEOTIDE SEQUENCE [LARGE SCALE GENOMIC DNA]</scope>
    <source>
        <strain evidence="8">ATCC 700264 / AMB-1</strain>
    </source>
</reference>
<dbReference type="RefSeq" id="WP_011382577.1">
    <property type="nucleotide sequence ID" value="NC_007626.1"/>
</dbReference>
<dbReference type="KEGG" id="mag:amb0130"/>
<dbReference type="PANTHER" id="PTHR42885:SF2">
    <property type="entry name" value="HISTIDINOL-PHOSPHATE AMINOTRANSFERASE"/>
    <property type="match status" value="1"/>
</dbReference>
<dbReference type="HOGENOM" id="CLU_017584_3_1_5"/>
<feature type="domain" description="Aminotransferase class I/classII large" evidence="6">
    <location>
        <begin position="36"/>
        <end position="361"/>
    </location>
</feature>
<evidence type="ECO:0000256" key="3">
    <source>
        <dbReference type="ARBA" id="ARBA00022679"/>
    </source>
</evidence>
<organism evidence="7 8">
    <name type="scientific">Paramagnetospirillum magneticum (strain ATCC 700264 / AMB-1)</name>
    <name type="common">Magnetospirillum magneticum</name>
    <dbReference type="NCBI Taxonomy" id="342108"/>
    <lineage>
        <taxon>Bacteria</taxon>
        <taxon>Pseudomonadati</taxon>
        <taxon>Pseudomonadota</taxon>
        <taxon>Alphaproteobacteria</taxon>
        <taxon>Rhodospirillales</taxon>
        <taxon>Magnetospirillaceae</taxon>
        <taxon>Paramagnetospirillum</taxon>
    </lineage>
</organism>
<evidence type="ECO:0000256" key="5">
    <source>
        <dbReference type="SAM" id="MobiDB-lite"/>
    </source>
</evidence>
<dbReference type="CDD" id="cd00609">
    <property type="entry name" value="AAT_like"/>
    <property type="match status" value="1"/>
</dbReference>
<dbReference type="PANTHER" id="PTHR42885">
    <property type="entry name" value="HISTIDINOL-PHOSPHATE AMINOTRANSFERASE-RELATED"/>
    <property type="match status" value="1"/>
</dbReference>
<dbReference type="STRING" id="342108.amb0130"/>
<evidence type="ECO:0000259" key="6">
    <source>
        <dbReference type="Pfam" id="PF00155"/>
    </source>
</evidence>
<gene>
    <name evidence="7" type="ordered locus">amb0130</name>
</gene>
<name>Q2WB41_PARM1</name>
<evidence type="ECO:0000256" key="2">
    <source>
        <dbReference type="ARBA" id="ARBA00022576"/>
    </source>
</evidence>
<dbReference type="InterPro" id="IPR015424">
    <property type="entry name" value="PyrdxlP-dep_Trfase"/>
</dbReference>
<sequence>MSASRFAPPSPRPEIADSGLTRPDWVGNNPRDPGKLWLDKNENTDPAMIELVRSVIASVPADAGFTYPDLGPVYRKLAPMVGVPPQCLLLTPGSDGAIRAVFEAYIAPGDKVLHTVPTFAMYGVYARMYGAQVTGLEYRPSNAGPVLHADDVVAAIATSKPKLVGLPNPDSPTGTVFSQADLRRIIEAAGEGGALILIDEAYYPFHAETVLPWVMEYPHLVVCRSTGKAWGMAGVRVGYAAAHPDVAVMLHKVRAMYEVGALSAAVFERMLDHEDAMRESVARISAGKAHFLAAMDELGFQTLKGQGNFLHVAFGARAEAIHAALAPQVYYRKDFAEPCLKGFSRFSATTAELFNPVIEAIRDVVKGEGQS</sequence>
<dbReference type="OrthoDB" id="9809616at2"/>
<dbReference type="Pfam" id="PF00155">
    <property type="entry name" value="Aminotran_1_2"/>
    <property type="match status" value="1"/>
</dbReference>
<keyword evidence="2 7" id="KW-0032">Aminotransferase</keyword>
<accession>Q2WB41</accession>
<proteinExistence type="predicted"/>
<dbReference type="GO" id="GO:0008483">
    <property type="term" value="F:transaminase activity"/>
    <property type="evidence" value="ECO:0007669"/>
    <property type="project" value="UniProtKB-KW"/>
</dbReference>
<dbReference type="InterPro" id="IPR004839">
    <property type="entry name" value="Aminotransferase_I/II_large"/>
</dbReference>
<dbReference type="Gene3D" id="3.40.640.10">
    <property type="entry name" value="Type I PLP-dependent aspartate aminotransferase-like (Major domain)"/>
    <property type="match status" value="1"/>
</dbReference>
<keyword evidence="4" id="KW-0663">Pyridoxal phosphate</keyword>
<evidence type="ECO:0000313" key="8">
    <source>
        <dbReference type="Proteomes" id="UP000007058"/>
    </source>
</evidence>
<dbReference type="Proteomes" id="UP000007058">
    <property type="component" value="Chromosome"/>
</dbReference>
<dbReference type="GO" id="GO:0030170">
    <property type="term" value="F:pyridoxal phosphate binding"/>
    <property type="evidence" value="ECO:0007669"/>
    <property type="project" value="InterPro"/>
</dbReference>
<comment type="cofactor">
    <cofactor evidence="1">
        <name>pyridoxal 5'-phosphate</name>
        <dbReference type="ChEBI" id="CHEBI:597326"/>
    </cofactor>
</comment>
<dbReference type="EMBL" id="AP007255">
    <property type="protein sequence ID" value="BAE48934.1"/>
    <property type="molecule type" value="Genomic_DNA"/>
</dbReference>
<keyword evidence="8" id="KW-1185">Reference proteome</keyword>
<evidence type="ECO:0000256" key="4">
    <source>
        <dbReference type="ARBA" id="ARBA00022898"/>
    </source>
</evidence>
<feature type="region of interest" description="Disordered" evidence="5">
    <location>
        <begin position="1"/>
        <end position="40"/>
    </location>
</feature>
<evidence type="ECO:0000256" key="1">
    <source>
        <dbReference type="ARBA" id="ARBA00001933"/>
    </source>
</evidence>
<protein>
    <submittedName>
        <fullName evidence="7">Histidinol-phosphate/aromatic aminotransferase and cobyric acid decarboxylase</fullName>
    </submittedName>
</protein>
<dbReference type="InterPro" id="IPR015422">
    <property type="entry name" value="PyrdxlP-dep_Trfase_small"/>
</dbReference>
<dbReference type="InterPro" id="IPR015421">
    <property type="entry name" value="PyrdxlP-dep_Trfase_major"/>
</dbReference>
<dbReference type="AlphaFoldDB" id="Q2WB41"/>
<keyword evidence="3" id="KW-0808">Transferase</keyword>
<evidence type="ECO:0000313" key="7">
    <source>
        <dbReference type="EMBL" id="BAE48934.1"/>
    </source>
</evidence>